<evidence type="ECO:0000256" key="3">
    <source>
        <dbReference type="PROSITE-ProRule" id="PRU00023"/>
    </source>
</evidence>
<dbReference type="PANTHER" id="PTHR24198">
    <property type="entry name" value="ANKYRIN REPEAT AND PROTEIN KINASE DOMAIN-CONTAINING PROTEIN"/>
    <property type="match status" value="1"/>
</dbReference>
<feature type="repeat" description="ANK" evidence="3">
    <location>
        <begin position="1122"/>
        <end position="1154"/>
    </location>
</feature>
<gene>
    <name evidence="8" type="ORF">THAR02_06114</name>
</gene>
<keyword evidence="4" id="KW-0472">Membrane</keyword>
<name>A0A0F9XB94_TRIHA</name>
<feature type="domain" description="GPI inositol-deacylase winged helix" evidence="6">
    <location>
        <begin position="592"/>
        <end position="671"/>
    </location>
</feature>
<dbReference type="Gene3D" id="3.40.50.1580">
    <property type="entry name" value="Nucleoside phosphorylase domain"/>
    <property type="match status" value="1"/>
</dbReference>
<dbReference type="PRINTS" id="PR01415">
    <property type="entry name" value="ANKYRIN"/>
</dbReference>
<dbReference type="Gene3D" id="3.40.50.300">
    <property type="entry name" value="P-loop containing nucleotide triphosphate hydrolases"/>
    <property type="match status" value="1"/>
</dbReference>
<dbReference type="GO" id="GO:0003824">
    <property type="term" value="F:catalytic activity"/>
    <property type="evidence" value="ECO:0007669"/>
    <property type="project" value="InterPro"/>
</dbReference>
<sequence length="1301" mass="143750">MASKPLSYNDYSVGWICALSEERTAATAMLDERHDPLSISNPHDTNSYTLGAIGKHNVVVVCLPEGEIGANSAASVIMQLVNTFSSIKFGLLVGIGGGIPPRVRLGGIVVSTPVGEYPGVVQWDLEELAKKWPRLASKYTWNNKLRDTLFEHENADDERTPGDPKIHYGLIASGNQVIKDDFMRDEINARLGGQVLCVEMEAAGVMNNFLCIVIRGICDYADSKKNDHWRGYAASIAAAFTKELLQIVRPTQIEGEPSAKDVLNQVHQSVSHIQLKVDEQQEKQILDWLTPIDYGSLHSDYYKRLQPGTGEWFLGRKEFEDWITGSNNTLFCYGIPGAGKTILASLAISHVSSKFRGDPDIGIIYVYFNYNRQEDQDFQKLVASLLKQLAGSLHHLPESTKQLYNEHSKKRTRASLEELKTDLKCVLKEYTNVFIILDALDECQFFELNLLLSELLELQKELAINLLATSRPIPEIMGLFNDSNVAKLQIRAETSDVTTYIEAHMDRLSRVTRRNPVLREDIKANISEAVDGIFLLAKIYFDLLQDKTNVNDILRQLAIFKSRSTENNSDQKGKVLAYAYEQAIERIRSQKEGIRSLAMRALAWATLAKRQITISELQHALATQDGMTTLSHDDLPDLTDITSACVGLLTVDEESHIIRLVHYTTHEYLEQTLKSWFPSAEESILRTCLTYLLFEDFKSGYCPSDEAFEYRMKSFPLFDYAAKHWEDHISGNTKAMEKVIDFLESKTNLEACQISTSNLTGLHAAAQLGLTEATKMLLERGHSTNAMNRLNCTPLIYASGSGHEDIAELLIIAGADLEAKDLSEGRTPLMWASTQGHEAVVKLLLEKGSDINAQDSKGHTPLSLAAMKQHATIIEVLRRRGGTIDAEDYLGEAKLRYCDRVRALRAIPSASENENRDMTQNSKNGLYNTHKIISGAENRQSTKSDAYFNAKAGGCRIHLLHSTKCGSWNDLKLYIEKRKGLVTAADGTIGMILLHWAVECGDISFLELLFNAGAQLEMKENEDQMTVLLLAIRYRQKDAFDFLLQRGASIHASDKYGRTALFIAASWGDLAIIQQLVHRGVDINARTSYGETALFAAITPGGFDAVRLLIEKGAEVNAKDNDGIQPLHRASATGNLDIVRLLVERGADVDAACNTCNLTSLFFATLTGSIDVARLLVQMGADVDGRTDDGTTPLMLAILLEQFGTIQPLIDMGADVNARDQDGFCFNRASLSLPIAHGILIGLGLGVFGVVGVVGIVGILGDFGDFGVGDGTNQHVVGNVVKVATGNVIMNTYIPRVHMVI</sequence>
<feature type="transmembrane region" description="Helical" evidence="4">
    <location>
        <begin position="1235"/>
        <end position="1260"/>
    </location>
</feature>
<feature type="repeat" description="ANK" evidence="3">
    <location>
        <begin position="824"/>
        <end position="856"/>
    </location>
</feature>
<evidence type="ECO:0000313" key="8">
    <source>
        <dbReference type="EMBL" id="KKP01775.1"/>
    </source>
</evidence>
<organism evidence="8 9">
    <name type="scientific">Trichoderma harzianum</name>
    <name type="common">Hypocrea lixii</name>
    <dbReference type="NCBI Taxonomy" id="5544"/>
    <lineage>
        <taxon>Eukaryota</taxon>
        <taxon>Fungi</taxon>
        <taxon>Dikarya</taxon>
        <taxon>Ascomycota</taxon>
        <taxon>Pezizomycotina</taxon>
        <taxon>Sordariomycetes</taxon>
        <taxon>Hypocreomycetidae</taxon>
        <taxon>Hypocreales</taxon>
        <taxon>Hypocreaceae</taxon>
        <taxon>Trichoderma</taxon>
    </lineage>
</organism>
<dbReference type="GO" id="GO:0009116">
    <property type="term" value="P:nucleoside metabolic process"/>
    <property type="evidence" value="ECO:0007669"/>
    <property type="project" value="InterPro"/>
</dbReference>
<dbReference type="InterPro" id="IPR056884">
    <property type="entry name" value="NPHP3-like_N"/>
</dbReference>
<feature type="repeat" description="ANK" evidence="3">
    <location>
        <begin position="857"/>
        <end position="889"/>
    </location>
</feature>
<dbReference type="Gene3D" id="1.25.40.20">
    <property type="entry name" value="Ankyrin repeat-containing domain"/>
    <property type="match status" value="3"/>
</dbReference>
<dbReference type="SUPFAM" id="SSF52540">
    <property type="entry name" value="P-loop containing nucleoside triphosphate hydrolases"/>
    <property type="match status" value="1"/>
</dbReference>
<dbReference type="Pfam" id="PF24883">
    <property type="entry name" value="NPHP3_N"/>
    <property type="match status" value="1"/>
</dbReference>
<keyword evidence="2 3" id="KW-0040">ANK repeat</keyword>
<dbReference type="InterPro" id="IPR054471">
    <property type="entry name" value="GPIID_WHD"/>
</dbReference>
<feature type="repeat" description="ANK" evidence="3">
    <location>
        <begin position="1156"/>
        <end position="1188"/>
    </location>
</feature>
<dbReference type="InterPro" id="IPR036770">
    <property type="entry name" value="Ankyrin_rpt-contain_sf"/>
</dbReference>
<dbReference type="SUPFAM" id="SSF48403">
    <property type="entry name" value="Ankyrin repeat"/>
    <property type="match status" value="2"/>
</dbReference>
<feature type="repeat" description="ANK" evidence="3">
    <location>
        <begin position="790"/>
        <end position="822"/>
    </location>
</feature>
<feature type="repeat" description="ANK" evidence="3">
    <location>
        <begin position="757"/>
        <end position="789"/>
    </location>
</feature>
<dbReference type="OrthoDB" id="1577640at2759"/>
<feature type="repeat" description="ANK" evidence="3">
    <location>
        <begin position="1189"/>
        <end position="1221"/>
    </location>
</feature>
<accession>A0A0F9XB94</accession>
<keyword evidence="4" id="KW-0812">Transmembrane</keyword>
<dbReference type="InterPro" id="IPR000845">
    <property type="entry name" value="Nucleoside_phosphorylase_d"/>
</dbReference>
<dbReference type="Pfam" id="PF01048">
    <property type="entry name" value="PNP_UDP_1"/>
    <property type="match status" value="1"/>
</dbReference>
<dbReference type="Proteomes" id="UP000034112">
    <property type="component" value="Unassembled WGS sequence"/>
</dbReference>
<feature type="repeat" description="ANK" evidence="3">
    <location>
        <begin position="989"/>
        <end position="1021"/>
    </location>
</feature>
<dbReference type="PROSITE" id="PS50088">
    <property type="entry name" value="ANK_REPEAT"/>
    <property type="match status" value="11"/>
</dbReference>
<evidence type="ECO:0000256" key="2">
    <source>
        <dbReference type="ARBA" id="ARBA00023043"/>
    </source>
</evidence>
<dbReference type="InterPro" id="IPR027417">
    <property type="entry name" value="P-loop_NTPase"/>
</dbReference>
<feature type="repeat" description="ANK" evidence="3">
    <location>
        <begin position="1089"/>
        <end position="1121"/>
    </location>
</feature>
<dbReference type="OMA" id="ASKYTWN"/>
<reference evidence="9" key="1">
    <citation type="journal article" date="2015" name="Genome Announc.">
        <title>Draft whole-genome sequence of the biocontrol agent Trichoderma harzianum T6776.</title>
        <authorList>
            <person name="Baroncelli R."/>
            <person name="Piaggeschi G."/>
            <person name="Fiorini L."/>
            <person name="Bertolini E."/>
            <person name="Zapparata A."/>
            <person name="Pe M.E."/>
            <person name="Sarrocco S."/>
            <person name="Vannacci G."/>
        </authorList>
    </citation>
    <scope>NUCLEOTIDE SEQUENCE [LARGE SCALE GENOMIC DNA]</scope>
    <source>
        <strain evidence="9">T6776</strain>
    </source>
</reference>
<feature type="repeat" description="ANK" evidence="3">
    <location>
        <begin position="1056"/>
        <end position="1088"/>
    </location>
</feature>
<feature type="domain" description="Nephrocystin 3-like N-terminal" evidence="7">
    <location>
        <begin position="308"/>
        <end position="471"/>
    </location>
</feature>
<keyword evidence="4" id="KW-1133">Transmembrane helix</keyword>
<keyword evidence="1" id="KW-0677">Repeat</keyword>
<evidence type="ECO:0000256" key="4">
    <source>
        <dbReference type="SAM" id="Phobius"/>
    </source>
</evidence>
<dbReference type="SUPFAM" id="SSF53167">
    <property type="entry name" value="Purine and uridine phosphorylases"/>
    <property type="match status" value="1"/>
</dbReference>
<dbReference type="Pfam" id="PF13637">
    <property type="entry name" value="Ank_4"/>
    <property type="match status" value="1"/>
</dbReference>
<dbReference type="PROSITE" id="PS50297">
    <property type="entry name" value="ANK_REP_REGION"/>
    <property type="match status" value="10"/>
</dbReference>
<comment type="caution">
    <text evidence="8">The sequence shown here is derived from an EMBL/GenBank/DDBJ whole genome shotgun (WGS) entry which is preliminary data.</text>
</comment>
<dbReference type="InterPro" id="IPR035994">
    <property type="entry name" value="Nucleoside_phosphorylase_sf"/>
</dbReference>
<evidence type="ECO:0000256" key="1">
    <source>
        <dbReference type="ARBA" id="ARBA00022737"/>
    </source>
</evidence>
<dbReference type="InterPro" id="IPR002110">
    <property type="entry name" value="Ankyrin_rpt"/>
</dbReference>
<evidence type="ECO:0000259" key="5">
    <source>
        <dbReference type="Pfam" id="PF01048"/>
    </source>
</evidence>
<feature type="domain" description="Nucleoside phosphorylase" evidence="5">
    <location>
        <begin position="16"/>
        <end position="228"/>
    </location>
</feature>
<feature type="repeat" description="ANK" evidence="3">
    <location>
        <begin position="1023"/>
        <end position="1055"/>
    </location>
</feature>
<dbReference type="Pfam" id="PF22939">
    <property type="entry name" value="WHD_GPIID"/>
    <property type="match status" value="1"/>
</dbReference>
<dbReference type="EMBL" id="JOKZ01000179">
    <property type="protein sequence ID" value="KKP01775.1"/>
    <property type="molecule type" value="Genomic_DNA"/>
</dbReference>
<protein>
    <submittedName>
        <fullName evidence="8">Uncharacterized protein</fullName>
    </submittedName>
</protein>
<proteinExistence type="predicted"/>
<dbReference type="PANTHER" id="PTHR24198:SF165">
    <property type="entry name" value="ANKYRIN REPEAT-CONTAINING PROTEIN-RELATED"/>
    <property type="match status" value="1"/>
</dbReference>
<dbReference type="Pfam" id="PF12796">
    <property type="entry name" value="Ank_2"/>
    <property type="match status" value="4"/>
</dbReference>
<evidence type="ECO:0000259" key="7">
    <source>
        <dbReference type="Pfam" id="PF24883"/>
    </source>
</evidence>
<evidence type="ECO:0000313" key="9">
    <source>
        <dbReference type="Proteomes" id="UP000034112"/>
    </source>
</evidence>
<dbReference type="SMART" id="SM00248">
    <property type="entry name" value="ANK"/>
    <property type="match status" value="11"/>
</dbReference>
<evidence type="ECO:0000259" key="6">
    <source>
        <dbReference type="Pfam" id="PF22939"/>
    </source>
</evidence>